<dbReference type="AlphaFoldDB" id="A0A8T3BHS5"/>
<reference evidence="1" key="1">
    <citation type="journal article" date="2022" name="Front. Genet.">
        <title>Chromosome-Scale Assembly of the Dendrobium nobile Genome Provides Insights Into the Molecular Mechanism of the Biosynthesis of the Medicinal Active Ingredient of Dendrobium.</title>
        <authorList>
            <person name="Xu Q."/>
            <person name="Niu S.-C."/>
            <person name="Li K.-L."/>
            <person name="Zheng P.-J."/>
            <person name="Zhang X.-J."/>
            <person name="Jia Y."/>
            <person name="Liu Y."/>
            <person name="Niu Y.-X."/>
            <person name="Yu L.-H."/>
            <person name="Chen D.-F."/>
            <person name="Zhang G.-Q."/>
        </authorList>
    </citation>
    <scope>NUCLEOTIDE SEQUENCE</scope>
    <source>
        <tissue evidence="1">Leaf</tissue>
    </source>
</reference>
<accession>A0A8T3BHS5</accession>
<organism evidence="1 2">
    <name type="scientific">Dendrobium nobile</name>
    <name type="common">Orchid</name>
    <dbReference type="NCBI Taxonomy" id="94219"/>
    <lineage>
        <taxon>Eukaryota</taxon>
        <taxon>Viridiplantae</taxon>
        <taxon>Streptophyta</taxon>
        <taxon>Embryophyta</taxon>
        <taxon>Tracheophyta</taxon>
        <taxon>Spermatophyta</taxon>
        <taxon>Magnoliopsida</taxon>
        <taxon>Liliopsida</taxon>
        <taxon>Asparagales</taxon>
        <taxon>Orchidaceae</taxon>
        <taxon>Epidendroideae</taxon>
        <taxon>Malaxideae</taxon>
        <taxon>Dendrobiinae</taxon>
        <taxon>Dendrobium</taxon>
    </lineage>
</organism>
<name>A0A8T3BHS5_DENNO</name>
<sequence length="88" mass="9865">MTSMEEKYSNLEGMINKLLEFHTQQTTSEARASLIGLESGGNPNVETMREDREVEVLGEEEEMPSLGEAMDSCHDYSTSFTLVVDNLM</sequence>
<proteinExistence type="predicted"/>
<protein>
    <submittedName>
        <fullName evidence="1">Uncharacterized protein</fullName>
    </submittedName>
</protein>
<comment type="caution">
    <text evidence="1">The sequence shown here is derived from an EMBL/GenBank/DDBJ whole genome shotgun (WGS) entry which is preliminary data.</text>
</comment>
<evidence type="ECO:0000313" key="1">
    <source>
        <dbReference type="EMBL" id="KAI0511777.1"/>
    </source>
</evidence>
<dbReference type="Proteomes" id="UP000829196">
    <property type="component" value="Unassembled WGS sequence"/>
</dbReference>
<keyword evidence="2" id="KW-1185">Reference proteome</keyword>
<evidence type="ECO:0000313" key="2">
    <source>
        <dbReference type="Proteomes" id="UP000829196"/>
    </source>
</evidence>
<dbReference type="EMBL" id="JAGYWB010000009">
    <property type="protein sequence ID" value="KAI0511777.1"/>
    <property type="molecule type" value="Genomic_DNA"/>
</dbReference>
<gene>
    <name evidence="1" type="ORF">KFK09_012409</name>
</gene>